<sequence length="49" mass="5872">MFTIKQILPGRNVHFLHIKRNDAELIVGVKNALLRDEYQHRLPLDMFNR</sequence>
<protein>
    <submittedName>
        <fullName evidence="1">Uncharacterized protein</fullName>
    </submittedName>
</protein>
<name>A0A821AGM1_9BILA</name>
<dbReference type="AlphaFoldDB" id="A0A821AGM1"/>
<evidence type="ECO:0000313" key="1">
    <source>
        <dbReference type="EMBL" id="CAF4577628.1"/>
    </source>
</evidence>
<dbReference type="EMBL" id="CAJOBP010014545">
    <property type="protein sequence ID" value="CAF4577628.1"/>
    <property type="molecule type" value="Genomic_DNA"/>
</dbReference>
<reference evidence="1" key="1">
    <citation type="submission" date="2021-02" db="EMBL/GenBank/DDBJ databases">
        <authorList>
            <person name="Nowell W R."/>
        </authorList>
    </citation>
    <scope>NUCLEOTIDE SEQUENCE</scope>
</reference>
<gene>
    <name evidence="1" type="ORF">UJA718_LOCUS30526</name>
</gene>
<feature type="non-terminal residue" evidence="1">
    <location>
        <position position="49"/>
    </location>
</feature>
<comment type="caution">
    <text evidence="1">The sequence shown here is derived from an EMBL/GenBank/DDBJ whole genome shotgun (WGS) entry which is preliminary data.</text>
</comment>
<dbReference type="Proteomes" id="UP000663873">
    <property type="component" value="Unassembled WGS sequence"/>
</dbReference>
<accession>A0A821AGM1</accession>
<keyword evidence="2" id="KW-1185">Reference proteome</keyword>
<proteinExistence type="predicted"/>
<organism evidence="1 2">
    <name type="scientific">Rotaria socialis</name>
    <dbReference type="NCBI Taxonomy" id="392032"/>
    <lineage>
        <taxon>Eukaryota</taxon>
        <taxon>Metazoa</taxon>
        <taxon>Spiralia</taxon>
        <taxon>Gnathifera</taxon>
        <taxon>Rotifera</taxon>
        <taxon>Eurotatoria</taxon>
        <taxon>Bdelloidea</taxon>
        <taxon>Philodinida</taxon>
        <taxon>Philodinidae</taxon>
        <taxon>Rotaria</taxon>
    </lineage>
</organism>
<evidence type="ECO:0000313" key="2">
    <source>
        <dbReference type="Proteomes" id="UP000663873"/>
    </source>
</evidence>